<sequence length="319" mass="34871">MKFINKINMNCHLIWSIVILSMVCSAKASAQDPVLPATNLGMANVFDGMGGKPGFVYQGYVQVFQTRKVYGDQGQDTHSDLKINSIVQINQLLYQTPIKVFGGELAFMLMLPVVQINASNSGGPSPSVNSSVLGDVIQGTAVQWSGKKLFGKPFSHRAELTVALPVGSYDKKYNINASSHAYTIGASHAFTLMVNDKVSISSRNQFNYNTRVIGQKAKAGAFYNGNYALDYAVFPNLRVEAVGYLLAQLNQDSYDGNNNYYQQQFGIDDTRERVLGFGPGLAYFTKGGALIEAKAFFETAGKNRVIGYRPTVRIAIPLN</sequence>
<evidence type="ECO:0000313" key="2">
    <source>
        <dbReference type="EMBL" id="OKS84511.1"/>
    </source>
</evidence>
<accession>A0A1Q5ZRV9</accession>
<dbReference type="AlphaFoldDB" id="A0A1Q5ZRV9"/>
<keyword evidence="1" id="KW-0732">Signal</keyword>
<dbReference type="EMBL" id="MPPL01000002">
    <property type="protein sequence ID" value="OKS84511.1"/>
    <property type="molecule type" value="Genomic_DNA"/>
</dbReference>
<proteinExistence type="predicted"/>
<organism evidence="2 3">
    <name type="scientific">Mucilaginibacter polytrichastri</name>
    <dbReference type="NCBI Taxonomy" id="1302689"/>
    <lineage>
        <taxon>Bacteria</taxon>
        <taxon>Pseudomonadati</taxon>
        <taxon>Bacteroidota</taxon>
        <taxon>Sphingobacteriia</taxon>
        <taxon>Sphingobacteriales</taxon>
        <taxon>Sphingobacteriaceae</taxon>
        <taxon>Mucilaginibacter</taxon>
    </lineage>
</organism>
<protein>
    <recommendedName>
        <fullName evidence="4">Transporter</fullName>
    </recommendedName>
</protein>
<dbReference type="OrthoDB" id="9798341at2"/>
<evidence type="ECO:0008006" key="4">
    <source>
        <dbReference type="Google" id="ProtNLM"/>
    </source>
</evidence>
<keyword evidence="3" id="KW-1185">Reference proteome</keyword>
<dbReference type="Proteomes" id="UP000186720">
    <property type="component" value="Unassembled WGS sequence"/>
</dbReference>
<dbReference type="Pfam" id="PF13557">
    <property type="entry name" value="Phenol_MetA_deg"/>
    <property type="match status" value="1"/>
</dbReference>
<evidence type="ECO:0000256" key="1">
    <source>
        <dbReference type="SAM" id="SignalP"/>
    </source>
</evidence>
<reference evidence="2 3" key="1">
    <citation type="submission" date="2016-11" db="EMBL/GenBank/DDBJ databases">
        <title>Whole Genome Sequencing of Mucilaginibacter polytrichastri RG4-7(T) isolated from the moss sample.</title>
        <authorList>
            <person name="Li Y."/>
        </authorList>
    </citation>
    <scope>NUCLEOTIDE SEQUENCE [LARGE SCALE GENOMIC DNA]</scope>
    <source>
        <strain evidence="2 3">RG4-7</strain>
    </source>
</reference>
<gene>
    <name evidence="2" type="ORF">RG47T_5201</name>
</gene>
<dbReference type="InterPro" id="IPR025737">
    <property type="entry name" value="FApF"/>
</dbReference>
<comment type="caution">
    <text evidence="2">The sequence shown here is derived from an EMBL/GenBank/DDBJ whole genome shotgun (WGS) entry which is preliminary data.</text>
</comment>
<feature type="chain" id="PRO_5010294038" description="Transporter" evidence="1">
    <location>
        <begin position="31"/>
        <end position="319"/>
    </location>
</feature>
<feature type="signal peptide" evidence="1">
    <location>
        <begin position="1"/>
        <end position="30"/>
    </location>
</feature>
<dbReference type="STRING" id="1302689.RG47T_5201"/>
<name>A0A1Q5ZRV9_9SPHI</name>
<evidence type="ECO:0000313" key="3">
    <source>
        <dbReference type="Proteomes" id="UP000186720"/>
    </source>
</evidence>
<dbReference type="RefSeq" id="WP_074493816.1">
    <property type="nucleotide sequence ID" value="NZ_FPAM01000021.1"/>
</dbReference>